<evidence type="ECO:0000256" key="1">
    <source>
        <dbReference type="SAM" id="Phobius"/>
    </source>
</evidence>
<dbReference type="Pfam" id="PF04964">
    <property type="entry name" value="Flp_Fap"/>
    <property type="match status" value="1"/>
</dbReference>
<dbReference type="InterPro" id="IPR007047">
    <property type="entry name" value="Flp_Fap"/>
</dbReference>
<accession>A0A6I3MDW3</accession>
<protein>
    <submittedName>
        <fullName evidence="2">Flp family type IVb pilin</fullName>
    </submittedName>
</protein>
<reference evidence="2 3" key="1">
    <citation type="submission" date="2019-11" db="EMBL/GenBank/DDBJ databases">
        <title>Agromyces kandeliae sp. nov., isolated from mangrove soil.</title>
        <authorList>
            <person name="Wang R."/>
        </authorList>
    </citation>
    <scope>NUCLEOTIDE SEQUENCE [LARGE SCALE GENOMIC DNA]</scope>
    <source>
        <strain evidence="2 3">JCM 11433</strain>
    </source>
</reference>
<keyword evidence="3" id="KW-1185">Reference proteome</keyword>
<sequence>MLKLYTKAQARLNSLRSEEDGNAAEYGLILALVALGIITALGFLGAALAGVFDDVTEGLGGAIE</sequence>
<keyword evidence="1" id="KW-0472">Membrane</keyword>
<dbReference type="AlphaFoldDB" id="A0A6I3MDW3"/>
<organism evidence="2 3">
    <name type="scientific">Agromyces bracchium</name>
    <dbReference type="NCBI Taxonomy" id="88376"/>
    <lineage>
        <taxon>Bacteria</taxon>
        <taxon>Bacillati</taxon>
        <taxon>Actinomycetota</taxon>
        <taxon>Actinomycetes</taxon>
        <taxon>Micrococcales</taxon>
        <taxon>Microbacteriaceae</taxon>
        <taxon>Agromyces</taxon>
    </lineage>
</organism>
<gene>
    <name evidence="2" type="ORF">GJ743_18575</name>
</gene>
<keyword evidence="1" id="KW-0812">Transmembrane</keyword>
<feature type="transmembrane region" description="Helical" evidence="1">
    <location>
        <begin position="26"/>
        <end position="52"/>
    </location>
</feature>
<dbReference type="RefSeq" id="WP_155053393.1">
    <property type="nucleotide sequence ID" value="NZ_BAAAIB010000009.1"/>
</dbReference>
<evidence type="ECO:0000313" key="2">
    <source>
        <dbReference type="EMBL" id="MTH70372.1"/>
    </source>
</evidence>
<dbReference type="Proteomes" id="UP000433071">
    <property type="component" value="Unassembled WGS sequence"/>
</dbReference>
<comment type="caution">
    <text evidence="2">The sequence shown here is derived from an EMBL/GenBank/DDBJ whole genome shotgun (WGS) entry which is preliminary data.</text>
</comment>
<keyword evidence="1" id="KW-1133">Transmembrane helix</keyword>
<dbReference type="EMBL" id="WMLB01000045">
    <property type="protein sequence ID" value="MTH70372.1"/>
    <property type="molecule type" value="Genomic_DNA"/>
</dbReference>
<evidence type="ECO:0000313" key="3">
    <source>
        <dbReference type="Proteomes" id="UP000433071"/>
    </source>
</evidence>
<proteinExistence type="predicted"/>
<name>A0A6I3MDW3_9MICO</name>